<dbReference type="GO" id="GO:0009228">
    <property type="term" value="P:thiamine biosynthetic process"/>
    <property type="evidence" value="ECO:0007669"/>
    <property type="project" value="InterPro"/>
</dbReference>
<evidence type="ECO:0000256" key="2">
    <source>
        <dbReference type="ARBA" id="ARBA00012135"/>
    </source>
</evidence>
<dbReference type="SUPFAM" id="SSF53613">
    <property type="entry name" value="Ribokinase-like"/>
    <property type="match status" value="1"/>
</dbReference>
<dbReference type="Pfam" id="PF08543">
    <property type="entry name" value="Phos_pyr_kin"/>
    <property type="match status" value="1"/>
</dbReference>
<comment type="caution">
    <text evidence="4">The sequence shown here is derived from an EMBL/GenBank/DDBJ whole genome shotgun (WGS) entry which is preliminary data.</text>
</comment>
<proteinExistence type="predicted"/>
<feature type="domain" description="Pyridoxamine kinase/Phosphomethylpyrimidine kinase" evidence="3">
    <location>
        <begin position="15"/>
        <end position="241"/>
    </location>
</feature>
<gene>
    <name evidence="4" type="ORF">HHL20_14425</name>
</gene>
<dbReference type="InterPro" id="IPR013749">
    <property type="entry name" value="PM/HMP-P_kinase-1"/>
</dbReference>
<name>A0A7Y0FJM4_9FLAO</name>
<dbReference type="RefSeq" id="WP_169231870.1">
    <property type="nucleotide sequence ID" value="NZ_JABBGF010000002.1"/>
</dbReference>
<dbReference type="GO" id="GO:0008972">
    <property type="term" value="F:phosphomethylpyrimidine kinase activity"/>
    <property type="evidence" value="ECO:0007669"/>
    <property type="project" value="InterPro"/>
</dbReference>
<dbReference type="InterPro" id="IPR029056">
    <property type="entry name" value="Ribokinase-like"/>
</dbReference>
<dbReference type="Proteomes" id="UP000552615">
    <property type="component" value="Unassembled WGS sequence"/>
</dbReference>
<comment type="pathway">
    <text evidence="1">Cofactor biosynthesis; thiamine diphosphate biosynthesis.</text>
</comment>
<keyword evidence="4" id="KW-0418">Kinase</keyword>
<sequence>MQAARPFVMSIAGFDPSGGAGLLADVKTFEQLKVQGLAVCTAMTLQTESEFFGMRWQPLEEILNSIHVLMKNYDVKAVKIGVVKDAEFLNEIIKTIKLINSETKIVWDPVLKSTSEFSFFDLNTISPLKHIIQQINLITPNYNEYNILKEAGLFEEPHNLCSILMKGGHREDKIGTDILIQNGKEIFIEPSDTFSGFYPKHGSGCVLSSAIAGCLALGKDIEQACRSGKLYIEKFLTSTPALLGFHSRMDH</sequence>
<evidence type="ECO:0000313" key="5">
    <source>
        <dbReference type="Proteomes" id="UP000552615"/>
    </source>
</evidence>
<dbReference type="PANTHER" id="PTHR20858">
    <property type="entry name" value="PHOSPHOMETHYLPYRIMIDINE KINASE"/>
    <property type="match status" value="1"/>
</dbReference>
<protein>
    <recommendedName>
        <fullName evidence="2">hydroxymethylpyrimidine kinase</fullName>
        <ecNumber evidence="2">2.7.1.49</ecNumber>
    </recommendedName>
</protein>
<dbReference type="AlphaFoldDB" id="A0A7Y0FJM4"/>
<evidence type="ECO:0000313" key="4">
    <source>
        <dbReference type="EMBL" id="NML58541.1"/>
    </source>
</evidence>
<accession>A0A7Y0FJM4</accession>
<dbReference type="GO" id="GO:0005829">
    <property type="term" value="C:cytosol"/>
    <property type="evidence" value="ECO:0007669"/>
    <property type="project" value="TreeGrafter"/>
</dbReference>
<evidence type="ECO:0000259" key="3">
    <source>
        <dbReference type="Pfam" id="PF08543"/>
    </source>
</evidence>
<organism evidence="4 5">
    <name type="scientific">Chryseobacterium cheonjiense</name>
    <dbReference type="NCBI Taxonomy" id="2728845"/>
    <lineage>
        <taxon>Bacteria</taxon>
        <taxon>Pseudomonadati</taxon>
        <taxon>Bacteroidota</taxon>
        <taxon>Flavobacteriia</taxon>
        <taxon>Flavobacteriales</taxon>
        <taxon>Weeksellaceae</taxon>
        <taxon>Chryseobacterium group</taxon>
        <taxon>Chryseobacterium</taxon>
    </lineage>
</organism>
<keyword evidence="4" id="KW-0808">Transferase</keyword>
<evidence type="ECO:0000256" key="1">
    <source>
        <dbReference type="ARBA" id="ARBA00004948"/>
    </source>
</evidence>
<dbReference type="GO" id="GO:0008902">
    <property type="term" value="F:hydroxymethylpyrimidine kinase activity"/>
    <property type="evidence" value="ECO:0007669"/>
    <property type="project" value="UniProtKB-EC"/>
</dbReference>
<dbReference type="EC" id="2.7.1.49" evidence="2"/>
<dbReference type="Gene3D" id="3.40.1190.20">
    <property type="match status" value="1"/>
</dbReference>
<dbReference type="PANTHER" id="PTHR20858:SF17">
    <property type="entry name" value="HYDROXYMETHYLPYRIMIDINE_PHOSPHOMETHYLPYRIMIDINE KINASE THI20-RELATED"/>
    <property type="match status" value="1"/>
</dbReference>
<reference evidence="4 5" key="1">
    <citation type="submission" date="2020-04" db="EMBL/GenBank/DDBJ databases">
        <title>Chryseobacterium sp. RJ-7-14 sp. nov., isolated from Jeju soil.</title>
        <authorList>
            <person name="Dahal R.H."/>
            <person name="Chaudhary D.K."/>
        </authorList>
    </citation>
    <scope>NUCLEOTIDE SEQUENCE [LARGE SCALE GENOMIC DNA]</scope>
    <source>
        <strain evidence="4 5">RJ-7-14</strain>
    </source>
</reference>
<dbReference type="InterPro" id="IPR004399">
    <property type="entry name" value="HMP/HMP-P_kinase_dom"/>
</dbReference>
<dbReference type="CDD" id="cd01169">
    <property type="entry name" value="HMPP_kinase"/>
    <property type="match status" value="1"/>
</dbReference>
<keyword evidence="5" id="KW-1185">Reference proteome</keyword>
<dbReference type="EMBL" id="JABBGF010000002">
    <property type="protein sequence ID" value="NML58541.1"/>
    <property type="molecule type" value="Genomic_DNA"/>
</dbReference>